<dbReference type="PANTHER" id="PTHR46880">
    <property type="entry name" value="RAS-ASSOCIATING DOMAIN-CONTAINING PROTEIN"/>
    <property type="match status" value="1"/>
</dbReference>
<dbReference type="InterPro" id="IPR025398">
    <property type="entry name" value="DUF4371"/>
</dbReference>
<comment type="caution">
    <text evidence="2">The sequence shown here is derived from an EMBL/GenBank/DDBJ whole genome shotgun (WGS) entry which is preliminary data.</text>
</comment>
<evidence type="ECO:0000313" key="3">
    <source>
        <dbReference type="Proteomes" id="UP000789901"/>
    </source>
</evidence>
<evidence type="ECO:0000313" key="2">
    <source>
        <dbReference type="EMBL" id="CAG8854979.1"/>
    </source>
</evidence>
<evidence type="ECO:0000259" key="1">
    <source>
        <dbReference type="Pfam" id="PF14291"/>
    </source>
</evidence>
<protein>
    <submittedName>
        <fullName evidence="2">22098_t:CDS:1</fullName>
    </submittedName>
</protein>
<name>A0ABN7XLH3_GIGMA</name>
<dbReference type="Proteomes" id="UP000789901">
    <property type="component" value="Unassembled WGS sequence"/>
</dbReference>
<dbReference type="PANTHER" id="PTHR46880:SF5">
    <property type="entry name" value="DUF4371 DOMAIN-CONTAINING PROTEIN"/>
    <property type="match status" value="1"/>
</dbReference>
<feature type="non-terminal residue" evidence="2">
    <location>
        <position position="1"/>
    </location>
</feature>
<gene>
    <name evidence="2" type="ORF">GMARGA_LOCUS43800</name>
</gene>
<dbReference type="EMBL" id="CAJVQB010144667">
    <property type="protein sequence ID" value="CAG8854979.1"/>
    <property type="molecule type" value="Genomic_DNA"/>
</dbReference>
<dbReference type="Pfam" id="PF14291">
    <property type="entry name" value="DUF4371"/>
    <property type="match status" value="1"/>
</dbReference>
<reference evidence="2 3" key="1">
    <citation type="submission" date="2021-06" db="EMBL/GenBank/DDBJ databases">
        <authorList>
            <person name="Kallberg Y."/>
            <person name="Tangrot J."/>
            <person name="Rosling A."/>
        </authorList>
    </citation>
    <scope>NUCLEOTIDE SEQUENCE [LARGE SCALE GENOMIC DNA]</scope>
    <source>
        <strain evidence="2 3">120-4 pot B 10/14</strain>
    </source>
</reference>
<feature type="domain" description="DUF4371" evidence="1">
    <location>
        <begin position="11"/>
        <end position="115"/>
    </location>
</feature>
<keyword evidence="3" id="KW-1185">Reference proteome</keyword>
<sequence length="139" mass="15963">TTQIRNHKEYITSDRVSSICDIIEESLFEELNASKYWSLMIDESSTISDDKHLAIVAKYLINNIPHMRYFGMLNLEETNALYIFTQLKSFFESKNSNFKSLIHFGSDGASTMLGNLLEICLVQDSDNILARINHITSLY</sequence>
<proteinExistence type="predicted"/>
<accession>A0ABN7XLH3</accession>
<organism evidence="2 3">
    <name type="scientific">Gigaspora margarita</name>
    <dbReference type="NCBI Taxonomy" id="4874"/>
    <lineage>
        <taxon>Eukaryota</taxon>
        <taxon>Fungi</taxon>
        <taxon>Fungi incertae sedis</taxon>
        <taxon>Mucoromycota</taxon>
        <taxon>Glomeromycotina</taxon>
        <taxon>Glomeromycetes</taxon>
        <taxon>Diversisporales</taxon>
        <taxon>Gigasporaceae</taxon>
        <taxon>Gigaspora</taxon>
    </lineage>
</organism>